<name>A0A1N7NVU1_9BACL</name>
<proteinExistence type="predicted"/>
<feature type="binding site" evidence="2">
    <location>
        <position position="57"/>
    </location>
    <ligand>
        <name>substrate</name>
    </ligand>
</feature>
<dbReference type="Proteomes" id="UP000186795">
    <property type="component" value="Unassembled WGS sequence"/>
</dbReference>
<dbReference type="RefSeq" id="WP_076525874.1">
    <property type="nucleotide sequence ID" value="NZ_CP048103.1"/>
</dbReference>
<feature type="binding site" evidence="2">
    <location>
        <begin position="7"/>
        <end position="14"/>
    </location>
    <ligand>
        <name>substrate</name>
    </ligand>
</feature>
<dbReference type="Gene3D" id="3.40.50.1240">
    <property type="entry name" value="Phosphoglycerate mutase-like"/>
    <property type="match status" value="1"/>
</dbReference>
<dbReference type="Pfam" id="PF00300">
    <property type="entry name" value="His_Phos_1"/>
    <property type="match status" value="1"/>
</dbReference>
<dbReference type="PANTHER" id="PTHR48100">
    <property type="entry name" value="BROAD-SPECIFICITY PHOSPHATASE YOR283W-RELATED"/>
    <property type="match status" value="1"/>
</dbReference>
<evidence type="ECO:0000313" key="3">
    <source>
        <dbReference type="EMBL" id="SIT02437.1"/>
    </source>
</evidence>
<evidence type="ECO:0000256" key="2">
    <source>
        <dbReference type="PIRSR" id="PIRSR613078-2"/>
    </source>
</evidence>
<feature type="active site" description="Tele-phosphohistidine intermediate" evidence="1">
    <location>
        <position position="8"/>
    </location>
</feature>
<dbReference type="CDD" id="cd07067">
    <property type="entry name" value="HP_PGM_like"/>
    <property type="match status" value="1"/>
</dbReference>
<dbReference type="SMART" id="SM00855">
    <property type="entry name" value="PGAM"/>
    <property type="match status" value="1"/>
</dbReference>
<dbReference type="SUPFAM" id="SSF53254">
    <property type="entry name" value="Phosphoglycerate mutase-like"/>
    <property type="match status" value="1"/>
</dbReference>
<sequence length="205" mass="23325">MILVWLRHGETRANREQRYCGWSDPPLNRRGREQAVQAAEALSGLQVQRIWASDLLRCRQTAEPLQSRFSGVEVEEASRLRELSFGKWEGLTYEEIRSRDPERLQGWLTDPHRVSPPGGETLTGMESRLQRWLDSITPELAPGDVGVAVSHGGPIRWFVSRHLEGDPGKFWERSLCHGGILAATWDQKEWREVSVTELMKRGGTG</sequence>
<reference evidence="4" key="1">
    <citation type="submission" date="2017-01" db="EMBL/GenBank/DDBJ databases">
        <authorList>
            <person name="Varghese N."/>
            <person name="Submissions S."/>
        </authorList>
    </citation>
    <scope>NUCLEOTIDE SEQUENCE [LARGE SCALE GENOMIC DNA]</scope>
    <source>
        <strain evidence="4">DSM 45196</strain>
    </source>
</reference>
<evidence type="ECO:0000313" key="4">
    <source>
        <dbReference type="Proteomes" id="UP000186795"/>
    </source>
</evidence>
<dbReference type="EMBL" id="FTOD01000010">
    <property type="protein sequence ID" value="SIT02437.1"/>
    <property type="molecule type" value="Genomic_DNA"/>
</dbReference>
<organism evidence="3 4">
    <name type="scientific">Kroppenstedtia eburnea</name>
    <dbReference type="NCBI Taxonomy" id="714067"/>
    <lineage>
        <taxon>Bacteria</taxon>
        <taxon>Bacillati</taxon>
        <taxon>Bacillota</taxon>
        <taxon>Bacilli</taxon>
        <taxon>Bacillales</taxon>
        <taxon>Thermoactinomycetaceae</taxon>
        <taxon>Kroppenstedtia</taxon>
    </lineage>
</organism>
<dbReference type="AlphaFoldDB" id="A0A1N7NVU1"/>
<dbReference type="InterPro" id="IPR029033">
    <property type="entry name" value="His_PPase_superfam"/>
</dbReference>
<evidence type="ECO:0000256" key="1">
    <source>
        <dbReference type="PIRSR" id="PIRSR613078-1"/>
    </source>
</evidence>
<dbReference type="OrthoDB" id="9783269at2"/>
<keyword evidence="4" id="KW-1185">Reference proteome</keyword>
<gene>
    <name evidence="3" type="ORF">SAMN05421790_11077</name>
</gene>
<dbReference type="InterPro" id="IPR050275">
    <property type="entry name" value="PGM_Phosphatase"/>
</dbReference>
<accession>A0A1N7NVU1</accession>
<protein>
    <submittedName>
        <fullName evidence="3">Alpha-ribazole phosphatase/probable phosphoglycerate mutase</fullName>
    </submittedName>
</protein>
<dbReference type="InterPro" id="IPR013078">
    <property type="entry name" value="His_Pase_superF_clade-1"/>
</dbReference>
<feature type="active site" description="Proton donor/acceptor" evidence="1">
    <location>
        <position position="82"/>
    </location>
</feature>
<dbReference type="GO" id="GO:0016791">
    <property type="term" value="F:phosphatase activity"/>
    <property type="evidence" value="ECO:0007669"/>
    <property type="project" value="TreeGrafter"/>
</dbReference>